<sequence>MATNELDTTVLNDDVTLSLSGPWVAYWALFLRVLVGYWFLHAGLTKVLFGFSAAGYLGGASRGAITEPIMQVFANGALLTFTNYAVGWGELLIGLGLLVGAFVRLASFFGGVLMFFFYFTNHGWANGMTNGDLWGLLLFVTLAILGAGRVWGVDGYLEDTEFVREHRWARYLLG</sequence>
<keyword evidence="2 5" id="KW-0812">Transmembrane</keyword>
<dbReference type="Proteomes" id="UP000017840">
    <property type="component" value="Unassembled WGS sequence"/>
</dbReference>
<name>V4J3I3_9EURY</name>
<reference evidence="6 7" key="1">
    <citation type="journal article" date="2013" name="Genome Announc.">
        <title>Draft Genome Sequence of 'Candidatus Halobonum tyrrellensis' Strain G22, Isolated from the Hypersaline Waters of Lake Tyrrell, Australia.</title>
        <authorList>
            <person name="Ugalde J.A."/>
            <person name="Narasingarao P."/>
            <person name="Kuo S."/>
            <person name="Podell S."/>
            <person name="Allen E.E."/>
        </authorList>
    </citation>
    <scope>NUCLEOTIDE SEQUENCE [LARGE SCALE GENOMIC DNA]</scope>
    <source>
        <strain evidence="6 7">G22</strain>
    </source>
</reference>
<dbReference type="Pfam" id="PF07681">
    <property type="entry name" value="DoxX"/>
    <property type="match status" value="1"/>
</dbReference>
<dbReference type="GO" id="GO:0016020">
    <property type="term" value="C:membrane"/>
    <property type="evidence" value="ECO:0007669"/>
    <property type="project" value="UniProtKB-SubCell"/>
</dbReference>
<proteinExistence type="predicted"/>
<keyword evidence="3 5" id="KW-1133">Transmembrane helix</keyword>
<dbReference type="InterPro" id="IPR032808">
    <property type="entry name" value="DoxX"/>
</dbReference>
<evidence type="ECO:0000256" key="4">
    <source>
        <dbReference type="ARBA" id="ARBA00023136"/>
    </source>
</evidence>
<keyword evidence="7" id="KW-1185">Reference proteome</keyword>
<dbReference type="eggNOG" id="arCOG02861">
    <property type="taxonomic scope" value="Archaea"/>
</dbReference>
<feature type="transmembrane region" description="Helical" evidence="5">
    <location>
        <begin position="47"/>
        <end position="65"/>
    </location>
</feature>
<evidence type="ECO:0000313" key="6">
    <source>
        <dbReference type="EMBL" id="ESP89947.1"/>
    </source>
</evidence>
<dbReference type="EMBL" id="ASGZ01000002">
    <property type="protein sequence ID" value="ESP89947.1"/>
    <property type="molecule type" value="Genomic_DNA"/>
</dbReference>
<feature type="transmembrane region" description="Helical" evidence="5">
    <location>
        <begin position="91"/>
        <end position="119"/>
    </location>
</feature>
<protein>
    <submittedName>
        <fullName evidence="6">DoxX family protein</fullName>
    </submittedName>
</protein>
<evidence type="ECO:0000256" key="2">
    <source>
        <dbReference type="ARBA" id="ARBA00022692"/>
    </source>
</evidence>
<comment type="caution">
    <text evidence="6">The sequence shown here is derived from an EMBL/GenBank/DDBJ whole genome shotgun (WGS) entry which is preliminary data.</text>
</comment>
<evidence type="ECO:0000256" key="3">
    <source>
        <dbReference type="ARBA" id="ARBA00022989"/>
    </source>
</evidence>
<evidence type="ECO:0000256" key="1">
    <source>
        <dbReference type="ARBA" id="ARBA00004141"/>
    </source>
</evidence>
<comment type="subcellular location">
    <subcellularLocation>
        <location evidence="1">Membrane</location>
        <topology evidence="1">Multi-pass membrane protein</topology>
    </subcellularLocation>
</comment>
<evidence type="ECO:0000256" key="5">
    <source>
        <dbReference type="SAM" id="Phobius"/>
    </source>
</evidence>
<organism evidence="6 7">
    <name type="scientific">Candidatus Halobonum tyrrellensis G22</name>
    <dbReference type="NCBI Taxonomy" id="1324957"/>
    <lineage>
        <taxon>Archaea</taxon>
        <taxon>Methanobacteriati</taxon>
        <taxon>Methanobacteriota</taxon>
        <taxon>Stenosarchaea group</taxon>
        <taxon>Halobacteria</taxon>
        <taxon>Halobacteriales</taxon>
        <taxon>Haloferacaceae</taxon>
        <taxon>Candidatus Halobonum</taxon>
    </lineage>
</organism>
<dbReference type="STRING" id="1324957.K933_00252"/>
<dbReference type="RefSeq" id="WP_023392651.1">
    <property type="nucleotide sequence ID" value="NZ_ASGZ01000002.1"/>
</dbReference>
<dbReference type="OrthoDB" id="199518at2157"/>
<feature type="transmembrane region" description="Helical" evidence="5">
    <location>
        <begin position="131"/>
        <end position="151"/>
    </location>
</feature>
<accession>V4J3I3</accession>
<evidence type="ECO:0000313" key="7">
    <source>
        <dbReference type="Proteomes" id="UP000017840"/>
    </source>
</evidence>
<gene>
    <name evidence="6" type="ORF">K933_00252</name>
</gene>
<keyword evidence="4 5" id="KW-0472">Membrane</keyword>
<dbReference type="AlphaFoldDB" id="V4J3I3"/>